<accession>A0A0J9BB12</accession>
<dbReference type="Proteomes" id="UP000037392">
    <property type="component" value="Unassembled WGS sequence"/>
</dbReference>
<dbReference type="PATRIC" id="fig|742734.4.peg.6030"/>
<dbReference type="EMBL" id="ADLK01000064">
    <property type="protein sequence ID" value="KMW09479.1"/>
    <property type="molecule type" value="Genomic_DNA"/>
</dbReference>
<organism evidence="1 2">
    <name type="scientific">[Clostridium] citroniae WAL-19142</name>
    <dbReference type="NCBI Taxonomy" id="742734"/>
    <lineage>
        <taxon>Bacteria</taxon>
        <taxon>Bacillati</taxon>
        <taxon>Bacillota</taxon>
        <taxon>Clostridia</taxon>
        <taxon>Lachnospirales</taxon>
        <taxon>Lachnospiraceae</taxon>
        <taxon>Enterocloster</taxon>
    </lineage>
</organism>
<comment type="caution">
    <text evidence="1">The sequence shown here is derived from an EMBL/GenBank/DDBJ whole genome shotgun (WGS) entry which is preliminary data.</text>
</comment>
<sequence length="37" mass="4154">MANTKAEAEVFNGMQMKKVLCNDPENEKEPIGTVRDD</sequence>
<protein>
    <submittedName>
        <fullName evidence="1">Uncharacterized protein</fullName>
    </submittedName>
</protein>
<name>A0A0J9BB12_9FIRM</name>
<dbReference type="AlphaFoldDB" id="A0A0J9BB12"/>
<evidence type="ECO:0000313" key="1">
    <source>
        <dbReference type="EMBL" id="KMW09479.1"/>
    </source>
</evidence>
<proteinExistence type="predicted"/>
<evidence type="ECO:0000313" key="2">
    <source>
        <dbReference type="Proteomes" id="UP000037392"/>
    </source>
</evidence>
<reference evidence="1 2" key="1">
    <citation type="submission" date="2011-04" db="EMBL/GenBank/DDBJ databases">
        <title>The Genome Sequence of Clostridium citroniae WAL-19142.</title>
        <authorList>
            <consortium name="The Broad Institute Genome Sequencing Platform"/>
            <person name="Earl A."/>
            <person name="Ward D."/>
            <person name="Feldgarden M."/>
            <person name="Gevers D."/>
            <person name="Warren Y.A."/>
            <person name="Tyrrell K.L."/>
            <person name="Citron D.M."/>
            <person name="Goldstein E.J."/>
            <person name="Daigneault M."/>
            <person name="Allen-Vercoe E."/>
            <person name="Young S.K."/>
            <person name="Zeng Q."/>
            <person name="Gargeya S."/>
            <person name="Fitzgerald M."/>
            <person name="Haas B."/>
            <person name="Abouelleil A."/>
            <person name="Alvarado L."/>
            <person name="Arachchi H.M."/>
            <person name="Berlin A."/>
            <person name="Brown A."/>
            <person name="Chapman S.B."/>
            <person name="Chen Z."/>
            <person name="Dunbar C."/>
            <person name="Freedman E."/>
            <person name="Gearin G."/>
            <person name="Gellesch M."/>
            <person name="Goldberg J."/>
            <person name="Griggs A."/>
            <person name="Gujja S."/>
            <person name="Heilman E.R."/>
            <person name="Heiman D."/>
            <person name="Howarth C."/>
            <person name="Larson L."/>
            <person name="Lui A."/>
            <person name="MacDonald P.J."/>
            <person name="Mehta T."/>
            <person name="Montmayeur A."/>
            <person name="Murphy C."/>
            <person name="Neiman D."/>
            <person name="Pearson M."/>
            <person name="Priest M."/>
            <person name="Roberts A."/>
            <person name="Saif S."/>
            <person name="Shea T."/>
            <person name="Shenoy N."/>
            <person name="Sisk P."/>
            <person name="Stolte C."/>
            <person name="Sykes S."/>
            <person name="White J."/>
            <person name="Yandava C."/>
            <person name="Wortman J."/>
            <person name="Nusbaum C."/>
            <person name="Birren B."/>
        </authorList>
    </citation>
    <scope>NUCLEOTIDE SEQUENCE [LARGE SCALE GENOMIC DNA]</scope>
    <source>
        <strain evidence="1 2">WAL-19142</strain>
    </source>
</reference>
<gene>
    <name evidence="1" type="ORF">HMPREF9470_05627</name>
</gene>